<dbReference type="eggNOG" id="ENOG502T96W">
    <property type="taxonomic scope" value="Eukaryota"/>
</dbReference>
<organism evidence="2">
    <name type="scientific">Drosophila willistoni</name>
    <name type="common">Fruit fly</name>
    <dbReference type="NCBI Taxonomy" id="7260"/>
    <lineage>
        <taxon>Eukaryota</taxon>
        <taxon>Metazoa</taxon>
        <taxon>Ecdysozoa</taxon>
        <taxon>Arthropoda</taxon>
        <taxon>Hexapoda</taxon>
        <taxon>Insecta</taxon>
        <taxon>Pterygota</taxon>
        <taxon>Neoptera</taxon>
        <taxon>Endopterygota</taxon>
        <taxon>Diptera</taxon>
        <taxon>Brachycera</taxon>
        <taxon>Muscomorpha</taxon>
        <taxon>Ephydroidea</taxon>
        <taxon>Drosophilidae</taxon>
        <taxon>Drosophila</taxon>
        <taxon>Sophophora</taxon>
    </lineage>
</organism>
<dbReference type="OrthoDB" id="8034177at2759"/>
<gene>
    <name evidence="1" type="primary">Dwil\GK21559</name>
    <name evidence="1" type="ORF">Dwil_GK21559</name>
</gene>
<dbReference type="EMBL" id="CH963849">
    <property type="protein sequence ID" value="EDW74088.1"/>
    <property type="molecule type" value="Genomic_DNA"/>
</dbReference>
<dbReference type="OMA" id="CTLETWI"/>
<dbReference type="AlphaFoldDB" id="B4MPP9"/>
<dbReference type="Proteomes" id="UP000007798">
    <property type="component" value="Unassembled WGS sequence"/>
</dbReference>
<dbReference type="KEGG" id="dwi:6640015"/>
<dbReference type="STRING" id="7260.B4MPP9"/>
<dbReference type="PhylomeDB" id="B4MPP9"/>
<sequence length="220" mass="25688">MSHLLKRTKKSCLKLLRKISTSRQLFVQRLDEEDCEDECDYVEYVEEAPQLNDKQYNSHNNNIDDHYLYEPQAVQFQPETSIEFELVPYRDNVRYLRHTPSNSSLDLKEQEKEPEVESVSTLPVAIQAPSSHPKALHPCSVSLGSQFDGNYHNVVITEPPHDDYTIVKWDINGNSLDDERFDLRSHWDDFDSRWRQAGHSYSQKSSHQSSSCTLETWIDL</sequence>
<dbReference type="FunCoup" id="B4MPP9">
    <property type="interactions" value="21"/>
</dbReference>
<evidence type="ECO:0000313" key="1">
    <source>
        <dbReference type="EMBL" id="EDW74088.1"/>
    </source>
</evidence>
<dbReference type="HOGENOM" id="CLU_1046841_0_0_1"/>
<accession>B4MPP9</accession>
<reference evidence="1 2" key="1">
    <citation type="journal article" date="2007" name="Nature">
        <title>Evolution of genes and genomes on the Drosophila phylogeny.</title>
        <authorList>
            <consortium name="Drosophila 12 Genomes Consortium"/>
            <person name="Clark A.G."/>
            <person name="Eisen M.B."/>
            <person name="Smith D.R."/>
            <person name="Bergman C.M."/>
            <person name="Oliver B."/>
            <person name="Markow T.A."/>
            <person name="Kaufman T.C."/>
            <person name="Kellis M."/>
            <person name="Gelbart W."/>
            <person name="Iyer V.N."/>
            <person name="Pollard D.A."/>
            <person name="Sackton T.B."/>
            <person name="Larracuente A.M."/>
            <person name="Singh N.D."/>
            <person name="Abad J.P."/>
            <person name="Abt D.N."/>
            <person name="Adryan B."/>
            <person name="Aguade M."/>
            <person name="Akashi H."/>
            <person name="Anderson W.W."/>
            <person name="Aquadro C.F."/>
            <person name="Ardell D.H."/>
            <person name="Arguello R."/>
            <person name="Artieri C.G."/>
            <person name="Barbash D.A."/>
            <person name="Barker D."/>
            <person name="Barsanti P."/>
            <person name="Batterham P."/>
            <person name="Batzoglou S."/>
            <person name="Begun D."/>
            <person name="Bhutkar A."/>
            <person name="Blanco E."/>
            <person name="Bosak S.A."/>
            <person name="Bradley R.K."/>
            <person name="Brand A.D."/>
            <person name="Brent M.R."/>
            <person name="Brooks A.N."/>
            <person name="Brown R.H."/>
            <person name="Butlin R.K."/>
            <person name="Caggese C."/>
            <person name="Calvi B.R."/>
            <person name="Bernardo de Carvalho A."/>
            <person name="Caspi A."/>
            <person name="Castrezana S."/>
            <person name="Celniker S.E."/>
            <person name="Chang J.L."/>
            <person name="Chapple C."/>
            <person name="Chatterji S."/>
            <person name="Chinwalla A."/>
            <person name="Civetta A."/>
            <person name="Clifton S.W."/>
            <person name="Comeron J.M."/>
            <person name="Costello J.C."/>
            <person name="Coyne J.A."/>
            <person name="Daub J."/>
            <person name="David R.G."/>
            <person name="Delcher A.L."/>
            <person name="Delehaunty K."/>
            <person name="Do C.B."/>
            <person name="Ebling H."/>
            <person name="Edwards K."/>
            <person name="Eickbush T."/>
            <person name="Evans J.D."/>
            <person name="Filipski A."/>
            <person name="Findeiss S."/>
            <person name="Freyhult E."/>
            <person name="Fulton L."/>
            <person name="Fulton R."/>
            <person name="Garcia A.C."/>
            <person name="Gardiner A."/>
            <person name="Garfield D.A."/>
            <person name="Garvin B.E."/>
            <person name="Gibson G."/>
            <person name="Gilbert D."/>
            <person name="Gnerre S."/>
            <person name="Godfrey J."/>
            <person name="Good R."/>
            <person name="Gotea V."/>
            <person name="Gravely B."/>
            <person name="Greenberg A.J."/>
            <person name="Griffiths-Jones S."/>
            <person name="Gross S."/>
            <person name="Guigo R."/>
            <person name="Gustafson E.A."/>
            <person name="Haerty W."/>
            <person name="Hahn M.W."/>
            <person name="Halligan D.L."/>
            <person name="Halpern A.L."/>
            <person name="Halter G.M."/>
            <person name="Han M.V."/>
            <person name="Heger A."/>
            <person name="Hillier L."/>
            <person name="Hinrichs A.S."/>
            <person name="Holmes I."/>
            <person name="Hoskins R.A."/>
            <person name="Hubisz M.J."/>
            <person name="Hultmark D."/>
            <person name="Huntley M.A."/>
            <person name="Jaffe D.B."/>
            <person name="Jagadeeshan S."/>
            <person name="Jeck W.R."/>
            <person name="Johnson J."/>
            <person name="Jones C.D."/>
            <person name="Jordan W.C."/>
            <person name="Karpen G.H."/>
            <person name="Kataoka E."/>
            <person name="Keightley P.D."/>
            <person name="Kheradpour P."/>
            <person name="Kirkness E.F."/>
            <person name="Koerich L.B."/>
            <person name="Kristiansen K."/>
            <person name="Kudrna D."/>
            <person name="Kulathinal R.J."/>
            <person name="Kumar S."/>
            <person name="Kwok R."/>
            <person name="Lander E."/>
            <person name="Langley C.H."/>
            <person name="Lapoint R."/>
            <person name="Lazzaro B.P."/>
            <person name="Lee S.J."/>
            <person name="Levesque L."/>
            <person name="Li R."/>
            <person name="Lin C.F."/>
            <person name="Lin M.F."/>
            <person name="Lindblad-Toh K."/>
            <person name="Llopart A."/>
            <person name="Long M."/>
            <person name="Low L."/>
            <person name="Lozovsky E."/>
            <person name="Lu J."/>
            <person name="Luo M."/>
            <person name="Machado C.A."/>
            <person name="Makalowski W."/>
            <person name="Marzo M."/>
            <person name="Matsuda M."/>
            <person name="Matzkin L."/>
            <person name="McAllister B."/>
            <person name="McBride C.S."/>
            <person name="McKernan B."/>
            <person name="McKernan K."/>
            <person name="Mendez-Lago M."/>
            <person name="Minx P."/>
            <person name="Mollenhauer M.U."/>
            <person name="Montooth K."/>
            <person name="Mount S.M."/>
            <person name="Mu X."/>
            <person name="Myers E."/>
            <person name="Negre B."/>
            <person name="Newfeld S."/>
            <person name="Nielsen R."/>
            <person name="Noor M.A."/>
            <person name="O'Grady P."/>
            <person name="Pachter L."/>
            <person name="Papaceit M."/>
            <person name="Parisi M.J."/>
            <person name="Parisi M."/>
            <person name="Parts L."/>
            <person name="Pedersen J.S."/>
            <person name="Pesole G."/>
            <person name="Phillippy A.M."/>
            <person name="Ponting C.P."/>
            <person name="Pop M."/>
            <person name="Porcelli D."/>
            <person name="Powell J.R."/>
            <person name="Prohaska S."/>
            <person name="Pruitt K."/>
            <person name="Puig M."/>
            <person name="Quesneville H."/>
            <person name="Ram K.R."/>
            <person name="Rand D."/>
            <person name="Rasmussen M.D."/>
            <person name="Reed L.K."/>
            <person name="Reenan R."/>
            <person name="Reily A."/>
            <person name="Remington K.A."/>
            <person name="Rieger T.T."/>
            <person name="Ritchie M.G."/>
            <person name="Robin C."/>
            <person name="Rogers Y.H."/>
            <person name="Rohde C."/>
            <person name="Rozas J."/>
            <person name="Rubenfield M.J."/>
            <person name="Ruiz A."/>
            <person name="Russo S."/>
            <person name="Salzberg S.L."/>
            <person name="Sanchez-Gracia A."/>
            <person name="Saranga D.J."/>
            <person name="Sato H."/>
            <person name="Schaeffer S.W."/>
            <person name="Schatz M.C."/>
            <person name="Schlenke T."/>
            <person name="Schwartz R."/>
            <person name="Segarra C."/>
            <person name="Singh R.S."/>
            <person name="Sirot L."/>
            <person name="Sirota M."/>
            <person name="Sisneros N.B."/>
            <person name="Smith C.D."/>
            <person name="Smith T.F."/>
            <person name="Spieth J."/>
            <person name="Stage D.E."/>
            <person name="Stark A."/>
            <person name="Stephan W."/>
            <person name="Strausberg R.L."/>
            <person name="Strempel S."/>
            <person name="Sturgill D."/>
            <person name="Sutton G."/>
            <person name="Sutton G.G."/>
            <person name="Tao W."/>
            <person name="Teichmann S."/>
            <person name="Tobari Y.N."/>
            <person name="Tomimura Y."/>
            <person name="Tsolas J.M."/>
            <person name="Valente V.L."/>
            <person name="Venter E."/>
            <person name="Venter J.C."/>
            <person name="Vicario S."/>
            <person name="Vieira F.G."/>
            <person name="Vilella A.J."/>
            <person name="Villasante A."/>
            <person name="Walenz B."/>
            <person name="Wang J."/>
            <person name="Wasserman M."/>
            <person name="Watts T."/>
            <person name="Wilson D."/>
            <person name="Wilson R.K."/>
            <person name="Wing R.A."/>
            <person name="Wolfner M.F."/>
            <person name="Wong A."/>
            <person name="Wong G.K."/>
            <person name="Wu C.I."/>
            <person name="Wu G."/>
            <person name="Yamamoto D."/>
            <person name="Yang H.P."/>
            <person name="Yang S.P."/>
            <person name="Yorke J.A."/>
            <person name="Yoshida K."/>
            <person name="Zdobnov E."/>
            <person name="Zhang P."/>
            <person name="Zhang Y."/>
            <person name="Zimin A.V."/>
            <person name="Baldwin J."/>
            <person name="Abdouelleil A."/>
            <person name="Abdulkadir J."/>
            <person name="Abebe A."/>
            <person name="Abera B."/>
            <person name="Abreu J."/>
            <person name="Acer S.C."/>
            <person name="Aftuck L."/>
            <person name="Alexander A."/>
            <person name="An P."/>
            <person name="Anderson E."/>
            <person name="Anderson S."/>
            <person name="Arachi H."/>
            <person name="Azer M."/>
            <person name="Bachantsang P."/>
            <person name="Barry A."/>
            <person name="Bayul T."/>
            <person name="Berlin A."/>
            <person name="Bessette D."/>
            <person name="Bloom T."/>
            <person name="Blye J."/>
            <person name="Boguslavskiy L."/>
            <person name="Bonnet C."/>
            <person name="Boukhgalter B."/>
            <person name="Bourzgui I."/>
            <person name="Brown A."/>
            <person name="Cahill P."/>
            <person name="Channer S."/>
            <person name="Cheshatsang Y."/>
            <person name="Chuda L."/>
            <person name="Citroen M."/>
            <person name="Collymore A."/>
            <person name="Cooke P."/>
            <person name="Costello M."/>
            <person name="D'Aco K."/>
            <person name="Daza R."/>
            <person name="De Haan G."/>
            <person name="DeGray S."/>
            <person name="DeMaso C."/>
            <person name="Dhargay N."/>
            <person name="Dooley K."/>
            <person name="Dooley E."/>
            <person name="Doricent M."/>
            <person name="Dorje P."/>
            <person name="Dorjee K."/>
            <person name="Dupes A."/>
            <person name="Elong R."/>
            <person name="Falk J."/>
            <person name="Farina A."/>
            <person name="Faro S."/>
            <person name="Ferguson D."/>
            <person name="Fisher S."/>
            <person name="Foley C.D."/>
            <person name="Franke A."/>
            <person name="Friedrich D."/>
            <person name="Gadbois L."/>
            <person name="Gearin G."/>
            <person name="Gearin C.R."/>
            <person name="Giannoukos G."/>
            <person name="Goode T."/>
            <person name="Graham J."/>
            <person name="Grandbois E."/>
            <person name="Grewal S."/>
            <person name="Gyaltsen K."/>
            <person name="Hafez N."/>
            <person name="Hagos B."/>
            <person name="Hall J."/>
            <person name="Henson C."/>
            <person name="Hollinger A."/>
            <person name="Honan T."/>
            <person name="Huard M.D."/>
            <person name="Hughes L."/>
            <person name="Hurhula B."/>
            <person name="Husby M.E."/>
            <person name="Kamat A."/>
            <person name="Kanga B."/>
            <person name="Kashin S."/>
            <person name="Khazanovich D."/>
            <person name="Kisner P."/>
            <person name="Lance K."/>
            <person name="Lara M."/>
            <person name="Lee W."/>
            <person name="Lennon N."/>
            <person name="Letendre F."/>
            <person name="LeVine R."/>
            <person name="Lipovsky A."/>
            <person name="Liu X."/>
            <person name="Liu J."/>
            <person name="Liu S."/>
            <person name="Lokyitsang T."/>
            <person name="Lokyitsang Y."/>
            <person name="Lubonja R."/>
            <person name="Lui A."/>
            <person name="MacDonald P."/>
            <person name="Magnisalis V."/>
            <person name="Maru K."/>
            <person name="Matthews C."/>
            <person name="McCusker W."/>
            <person name="McDonough S."/>
            <person name="Mehta T."/>
            <person name="Meldrim J."/>
            <person name="Meneus L."/>
            <person name="Mihai O."/>
            <person name="Mihalev A."/>
            <person name="Mihova T."/>
            <person name="Mittelman R."/>
            <person name="Mlenga V."/>
            <person name="Montmayeur A."/>
            <person name="Mulrain L."/>
            <person name="Navidi A."/>
            <person name="Naylor J."/>
            <person name="Negash T."/>
            <person name="Nguyen T."/>
            <person name="Nguyen N."/>
            <person name="Nicol R."/>
            <person name="Norbu C."/>
            <person name="Norbu N."/>
            <person name="Novod N."/>
            <person name="O'Neill B."/>
            <person name="Osman S."/>
            <person name="Markiewicz E."/>
            <person name="Oyono O.L."/>
            <person name="Patti C."/>
            <person name="Phunkhang P."/>
            <person name="Pierre F."/>
            <person name="Priest M."/>
            <person name="Raghuraman S."/>
            <person name="Rege F."/>
            <person name="Reyes R."/>
            <person name="Rise C."/>
            <person name="Rogov P."/>
            <person name="Ross K."/>
            <person name="Ryan E."/>
            <person name="Settipalli S."/>
            <person name="Shea T."/>
            <person name="Sherpa N."/>
            <person name="Shi L."/>
            <person name="Shih D."/>
            <person name="Sparrow T."/>
            <person name="Spaulding J."/>
            <person name="Stalker J."/>
            <person name="Stange-Thomann N."/>
            <person name="Stavropoulos S."/>
            <person name="Stone C."/>
            <person name="Strader C."/>
            <person name="Tesfaye S."/>
            <person name="Thomson T."/>
            <person name="Thoulutsang Y."/>
            <person name="Thoulutsang D."/>
            <person name="Topham K."/>
            <person name="Topping I."/>
            <person name="Tsamla T."/>
            <person name="Vassiliev H."/>
            <person name="Vo A."/>
            <person name="Wangchuk T."/>
            <person name="Wangdi T."/>
            <person name="Weiand M."/>
            <person name="Wilkinson J."/>
            <person name="Wilson A."/>
            <person name="Yadav S."/>
            <person name="Young G."/>
            <person name="Yu Q."/>
            <person name="Zembek L."/>
            <person name="Zhong D."/>
            <person name="Zimmer A."/>
            <person name="Zwirko Z."/>
            <person name="Jaffe D.B."/>
            <person name="Alvarez P."/>
            <person name="Brockman W."/>
            <person name="Butler J."/>
            <person name="Chin C."/>
            <person name="Gnerre S."/>
            <person name="Grabherr M."/>
            <person name="Kleber M."/>
            <person name="Mauceli E."/>
            <person name="MacCallum I."/>
        </authorList>
    </citation>
    <scope>NUCLEOTIDE SEQUENCE [LARGE SCALE GENOMIC DNA]</scope>
    <source>
        <strain evidence="2">Tucson 14030-0811.24</strain>
    </source>
</reference>
<proteinExistence type="predicted"/>
<protein>
    <submittedName>
        <fullName evidence="1">GK21559</fullName>
    </submittedName>
</protein>
<keyword evidence="2" id="KW-1185">Reference proteome</keyword>
<evidence type="ECO:0000313" key="2">
    <source>
        <dbReference type="Proteomes" id="UP000007798"/>
    </source>
</evidence>
<name>B4MPP9_DROWI</name>
<dbReference type="InParanoid" id="B4MPP9"/>